<name>A0A7V9Z6B2_9BACL</name>
<accession>A0A7V9Z6B2</accession>
<dbReference type="EMBL" id="JACDUT010000004">
    <property type="protein sequence ID" value="MBA2874819.1"/>
    <property type="molecule type" value="Genomic_DNA"/>
</dbReference>
<reference evidence="1 2" key="1">
    <citation type="submission" date="2020-07" db="EMBL/GenBank/DDBJ databases">
        <title>Genomic Encyclopedia of Type Strains, Phase IV (KMG-IV): sequencing the most valuable type-strain genomes for metagenomic binning, comparative biology and taxonomic classification.</title>
        <authorList>
            <person name="Goeker M."/>
        </authorList>
    </citation>
    <scope>NUCLEOTIDE SEQUENCE [LARGE SCALE GENOMIC DNA]</scope>
    <source>
        <strain evidence="1 2">DSM 15730</strain>
    </source>
</reference>
<dbReference type="Proteomes" id="UP000523087">
    <property type="component" value="Unassembled WGS sequence"/>
</dbReference>
<comment type="caution">
    <text evidence="1">The sequence shown here is derived from an EMBL/GenBank/DDBJ whole genome shotgun (WGS) entry which is preliminary data.</text>
</comment>
<proteinExistence type="predicted"/>
<dbReference type="AlphaFoldDB" id="A0A7V9Z6B2"/>
<dbReference type="RefSeq" id="WP_181555685.1">
    <property type="nucleotide sequence ID" value="NZ_JACDUT010000004.1"/>
</dbReference>
<dbReference type="Pfam" id="PF14149">
    <property type="entry name" value="YhfH"/>
    <property type="match status" value="1"/>
</dbReference>
<sequence length="45" mass="5240">MLVRVLEFFKSIPPKKCAECGKEIEEQHECYGNKCNDCLGVIYHH</sequence>
<protein>
    <submittedName>
        <fullName evidence="1">Putative nucleic acid-binding Zn ribbon protein</fullName>
    </submittedName>
</protein>
<keyword evidence="2" id="KW-1185">Reference proteome</keyword>
<evidence type="ECO:0000313" key="2">
    <source>
        <dbReference type="Proteomes" id="UP000523087"/>
    </source>
</evidence>
<gene>
    <name evidence="1" type="ORF">HNR31_001590</name>
</gene>
<dbReference type="InterPro" id="IPR025432">
    <property type="entry name" value="YhfH-like"/>
</dbReference>
<evidence type="ECO:0000313" key="1">
    <source>
        <dbReference type="EMBL" id="MBA2874819.1"/>
    </source>
</evidence>
<organism evidence="1 2">
    <name type="scientific">Thermaerobacillus caldiproteolyticus</name>
    <dbReference type="NCBI Taxonomy" id="247480"/>
    <lineage>
        <taxon>Bacteria</taxon>
        <taxon>Bacillati</taxon>
        <taxon>Bacillota</taxon>
        <taxon>Bacilli</taxon>
        <taxon>Bacillales</taxon>
        <taxon>Anoxybacillaceae</taxon>
        <taxon>Thermaerobacillus</taxon>
    </lineage>
</organism>